<accession>A0ABN8Y759</accession>
<keyword evidence="3" id="KW-1185">Reference proteome</keyword>
<protein>
    <submittedName>
        <fullName evidence="2">Uncharacterized protein</fullName>
    </submittedName>
</protein>
<name>A0ABN8Y759_RANTA</name>
<dbReference type="EMBL" id="OX459950">
    <property type="protein sequence ID" value="CAI9156288.1"/>
    <property type="molecule type" value="Genomic_DNA"/>
</dbReference>
<reference evidence="2" key="1">
    <citation type="submission" date="2023-04" db="EMBL/GenBank/DDBJ databases">
        <authorList>
            <consortium name="ELIXIR-Norway"/>
        </authorList>
    </citation>
    <scope>NUCLEOTIDE SEQUENCE [LARGE SCALE GENOMIC DNA]</scope>
</reference>
<gene>
    <name evidence="2" type="ORF">MRATA1EN1_LOCUS5250</name>
</gene>
<dbReference type="Proteomes" id="UP001176941">
    <property type="component" value="Chromosome 14"/>
</dbReference>
<feature type="region of interest" description="Disordered" evidence="1">
    <location>
        <begin position="83"/>
        <end position="126"/>
    </location>
</feature>
<evidence type="ECO:0000313" key="3">
    <source>
        <dbReference type="Proteomes" id="UP001176941"/>
    </source>
</evidence>
<organism evidence="2 3">
    <name type="scientific">Rangifer tarandus platyrhynchus</name>
    <name type="common">Svalbard reindeer</name>
    <dbReference type="NCBI Taxonomy" id="3082113"/>
    <lineage>
        <taxon>Eukaryota</taxon>
        <taxon>Metazoa</taxon>
        <taxon>Chordata</taxon>
        <taxon>Craniata</taxon>
        <taxon>Vertebrata</taxon>
        <taxon>Euteleostomi</taxon>
        <taxon>Mammalia</taxon>
        <taxon>Eutheria</taxon>
        <taxon>Laurasiatheria</taxon>
        <taxon>Artiodactyla</taxon>
        <taxon>Ruminantia</taxon>
        <taxon>Pecora</taxon>
        <taxon>Cervidae</taxon>
        <taxon>Odocoileinae</taxon>
        <taxon>Rangifer</taxon>
    </lineage>
</organism>
<evidence type="ECO:0000313" key="2">
    <source>
        <dbReference type="EMBL" id="CAI9156288.1"/>
    </source>
</evidence>
<sequence length="126" mass="13663">MLKRSVETGLSSPVPDRCLCSDRGQLRTSTWWRGPGPARAAPAPMHAQLQGRWSQRAVPWPRGRPTGVWCGAVGAQLEERAAVNPTGRPATRVRAGSGAHKQLKRLRLSASTPVSPVSQPDSHRED</sequence>
<proteinExistence type="predicted"/>
<evidence type="ECO:0000256" key="1">
    <source>
        <dbReference type="SAM" id="MobiDB-lite"/>
    </source>
</evidence>
<feature type="compositionally biased region" description="Polar residues" evidence="1">
    <location>
        <begin position="109"/>
        <end position="120"/>
    </location>
</feature>